<dbReference type="InterPro" id="IPR051093">
    <property type="entry name" value="Neuroligin/BSAL"/>
</dbReference>
<name>A0AAW1DS95_9HEMI</name>
<evidence type="ECO:0000259" key="3">
    <source>
        <dbReference type="Pfam" id="PF00135"/>
    </source>
</evidence>
<dbReference type="PANTHER" id="PTHR43903">
    <property type="entry name" value="NEUROLIGIN"/>
    <property type="match status" value="1"/>
</dbReference>
<dbReference type="EMBL" id="JAPXFL010000001">
    <property type="protein sequence ID" value="KAK9512112.1"/>
    <property type="molecule type" value="Genomic_DNA"/>
</dbReference>
<reference evidence="4 5" key="1">
    <citation type="submission" date="2022-12" db="EMBL/GenBank/DDBJ databases">
        <title>Chromosome-level genome assembly of true bugs.</title>
        <authorList>
            <person name="Ma L."/>
            <person name="Li H."/>
        </authorList>
    </citation>
    <scope>NUCLEOTIDE SEQUENCE [LARGE SCALE GENOMIC DNA]</scope>
    <source>
        <strain evidence="4">Lab_2022b</strain>
    </source>
</reference>
<dbReference type="AlphaFoldDB" id="A0AAW1DS95"/>
<comment type="similarity">
    <text evidence="1">Belongs to the type-B carboxylesterase/lipase family.</text>
</comment>
<accession>A0AAW1DS95</accession>
<evidence type="ECO:0000256" key="1">
    <source>
        <dbReference type="ARBA" id="ARBA00005964"/>
    </source>
</evidence>
<organism evidence="4 5">
    <name type="scientific">Rhynocoris fuscipes</name>
    <dbReference type="NCBI Taxonomy" id="488301"/>
    <lineage>
        <taxon>Eukaryota</taxon>
        <taxon>Metazoa</taxon>
        <taxon>Ecdysozoa</taxon>
        <taxon>Arthropoda</taxon>
        <taxon>Hexapoda</taxon>
        <taxon>Insecta</taxon>
        <taxon>Pterygota</taxon>
        <taxon>Neoptera</taxon>
        <taxon>Paraneoptera</taxon>
        <taxon>Hemiptera</taxon>
        <taxon>Heteroptera</taxon>
        <taxon>Panheteroptera</taxon>
        <taxon>Cimicomorpha</taxon>
        <taxon>Reduviidae</taxon>
        <taxon>Harpactorinae</taxon>
        <taxon>Harpactorini</taxon>
        <taxon>Rhynocoris</taxon>
    </lineage>
</organism>
<dbReference type="InterPro" id="IPR002018">
    <property type="entry name" value="CarbesteraseB"/>
</dbReference>
<dbReference type="Gene3D" id="3.40.50.1820">
    <property type="entry name" value="alpha/beta hydrolase"/>
    <property type="match status" value="1"/>
</dbReference>
<proteinExistence type="inferred from homology"/>
<dbReference type="Proteomes" id="UP001461498">
    <property type="component" value="Unassembled WGS sequence"/>
</dbReference>
<dbReference type="Pfam" id="PF00135">
    <property type="entry name" value="COesterase"/>
    <property type="match status" value="1"/>
</dbReference>
<evidence type="ECO:0000313" key="5">
    <source>
        <dbReference type="Proteomes" id="UP001461498"/>
    </source>
</evidence>
<evidence type="ECO:0000313" key="4">
    <source>
        <dbReference type="EMBL" id="KAK9512112.1"/>
    </source>
</evidence>
<gene>
    <name evidence="4" type="ORF">O3M35_000609</name>
</gene>
<protein>
    <recommendedName>
        <fullName evidence="3">Carboxylesterase type B domain-containing protein</fullName>
    </recommendedName>
</protein>
<feature type="domain" description="Carboxylesterase type B" evidence="3">
    <location>
        <begin position="30"/>
        <end position="101"/>
    </location>
</feature>
<keyword evidence="5" id="KW-1185">Reference proteome</keyword>
<sequence length="123" mass="13989">MLCLCVILIIYYCFYTPSVLVNGWKIVDKSRIIKLKQGDIVGLIAQPNNHHLNKVEQFLGIPYAAPPVGSLRFMPPGSPPHWPGTKIADKLAPVCHQVSSLILSCYTQYHYINYIQIYYLLKL</sequence>
<keyword evidence="2" id="KW-0325">Glycoprotein</keyword>
<dbReference type="InterPro" id="IPR029058">
    <property type="entry name" value="AB_hydrolase_fold"/>
</dbReference>
<evidence type="ECO:0000256" key="2">
    <source>
        <dbReference type="ARBA" id="ARBA00023180"/>
    </source>
</evidence>
<comment type="caution">
    <text evidence="4">The sequence shown here is derived from an EMBL/GenBank/DDBJ whole genome shotgun (WGS) entry which is preliminary data.</text>
</comment>
<dbReference type="SUPFAM" id="SSF53474">
    <property type="entry name" value="alpha/beta-Hydrolases"/>
    <property type="match status" value="1"/>
</dbReference>